<accession>A0ABY1WMP9</accession>
<proteinExistence type="predicted"/>
<protein>
    <submittedName>
        <fullName evidence="1">Uncharacterized protein</fullName>
    </submittedName>
</protein>
<sequence>MNNHDLQHLEEKYQAAIDALKHIKYHGAYPIYPAEISDFMGLLVQLSLSELEYRPAEVEGILASIEKATLSQIRCIFMACNRSERFGDGSWKAILEQRQLDPVLERLHILLKEGIPEAPTEERDETALASNLLKTLEELERYNDKGCLCSAHSDEEISAHHHQFYKTLVKQLRDIGFENLSTESQQIFTSKSLIKDASGGPLRKLKELFNNGKFYAHNQT</sequence>
<comment type="caution">
    <text evidence="1">The sequence shown here is derived from an EMBL/GenBank/DDBJ whole genome shotgun (WGS) entry which is preliminary data.</text>
</comment>
<keyword evidence="2" id="KW-1185">Reference proteome</keyword>
<dbReference type="InterPro" id="IPR045425">
    <property type="entry name" value="DUF6508"/>
</dbReference>
<reference evidence="2" key="1">
    <citation type="submission" date="2019-02" db="EMBL/GenBank/DDBJ databases">
        <title>Draft genome sequence of Muricauda sp. 176CP4-71.</title>
        <authorList>
            <person name="Park J.-S."/>
        </authorList>
    </citation>
    <scope>NUCLEOTIDE SEQUENCE [LARGE SCALE GENOMIC DNA]</scope>
    <source>
        <strain evidence="2">176GS2-150</strain>
    </source>
</reference>
<dbReference type="Pfam" id="PF20118">
    <property type="entry name" value="DUF6508"/>
    <property type="match status" value="1"/>
</dbReference>
<evidence type="ECO:0000313" key="1">
    <source>
        <dbReference type="EMBL" id="TAA43686.1"/>
    </source>
</evidence>
<dbReference type="RefSeq" id="WP_130567259.1">
    <property type="nucleotide sequence ID" value="NZ_SHLY01000005.1"/>
</dbReference>
<evidence type="ECO:0000313" key="2">
    <source>
        <dbReference type="Proteomes" id="UP000292544"/>
    </source>
</evidence>
<gene>
    <name evidence="1" type="ORF">EXY25_14135</name>
</gene>
<name>A0ABY1WMP9_9GAMM</name>
<dbReference type="Proteomes" id="UP000292544">
    <property type="component" value="Unassembled WGS sequence"/>
</dbReference>
<dbReference type="EMBL" id="SHLY01000005">
    <property type="protein sequence ID" value="TAA43686.1"/>
    <property type="molecule type" value="Genomic_DNA"/>
</dbReference>
<organism evidence="1 2">
    <name type="scientific">Corallincola spongiicola</name>
    <dbReference type="NCBI Taxonomy" id="2520508"/>
    <lineage>
        <taxon>Bacteria</taxon>
        <taxon>Pseudomonadati</taxon>
        <taxon>Pseudomonadota</taxon>
        <taxon>Gammaproteobacteria</taxon>
        <taxon>Alteromonadales</taxon>
        <taxon>Psychromonadaceae</taxon>
        <taxon>Corallincola</taxon>
    </lineage>
</organism>